<evidence type="ECO:0000313" key="4">
    <source>
        <dbReference type="RefSeq" id="XP_015603532.1"/>
    </source>
</evidence>
<evidence type="ECO:0000256" key="1">
    <source>
        <dbReference type="SAM" id="Coils"/>
    </source>
</evidence>
<dbReference type="GeneID" id="107271719"/>
<dbReference type="InterPro" id="IPR010487">
    <property type="entry name" value="NGRN/Rrg9"/>
</dbReference>
<dbReference type="AlphaFoldDB" id="A0AAJ7C725"/>
<dbReference type="PANTHER" id="PTHR13475">
    <property type="entry name" value="NEUGRIN"/>
    <property type="match status" value="1"/>
</dbReference>
<keyword evidence="1" id="KW-0175">Coiled coil</keyword>
<organism evidence="3 4">
    <name type="scientific">Cephus cinctus</name>
    <name type="common">Wheat stem sawfly</name>
    <dbReference type="NCBI Taxonomy" id="211228"/>
    <lineage>
        <taxon>Eukaryota</taxon>
        <taxon>Metazoa</taxon>
        <taxon>Ecdysozoa</taxon>
        <taxon>Arthropoda</taxon>
        <taxon>Hexapoda</taxon>
        <taxon>Insecta</taxon>
        <taxon>Pterygota</taxon>
        <taxon>Neoptera</taxon>
        <taxon>Endopterygota</taxon>
        <taxon>Hymenoptera</taxon>
        <taxon>Cephoidea</taxon>
        <taxon>Cephidae</taxon>
        <taxon>Cephus</taxon>
    </lineage>
</organism>
<gene>
    <name evidence="4" type="primary">LOC107271719</name>
</gene>
<evidence type="ECO:0000313" key="3">
    <source>
        <dbReference type="Proteomes" id="UP000694920"/>
    </source>
</evidence>
<feature type="region of interest" description="Disordered" evidence="2">
    <location>
        <begin position="244"/>
        <end position="266"/>
    </location>
</feature>
<sequence>MNRLKSFSYLSVRAYGVKKRHRLNPGVHTRLSAITQSDEQEQLEFLEDPENLDDLETDFMQVNKSHKEHERELKRNKERLKLNITARKYINEKQPSFLTTGEKQQIRILHEQDPVEWTPEKLSDSFPALPETIKKVLRAKWYPKTPEKVLEYDKNVADNWSKYKDGLLMLDSRLETHLSRFKDRKILMTNREEIATHLVAPSPNIPKPKSTLFSNIIKNYLDAHSVENNKKVAVIENQAETKRHRNENDNAINNSVDNESSLSNSEEHNVITLDDYRVEETITRVKHKQKHKKNEFMTVDNYLKQEVDEMTNVSSPIEVTILQAHRNNLEQSNLMESMNKCNVMETQERGKPNENAVTKEPIENDVISKSVMNNDSANLNNVVETMETHVKEWISKVEEEEEIPGYINIPKKKFKEGMIYRVKDCYYDDDGEFLYRVPGLEN</sequence>
<accession>A0AAJ7C725</accession>
<dbReference type="RefSeq" id="XP_015603532.1">
    <property type="nucleotide sequence ID" value="XM_015748046.2"/>
</dbReference>
<feature type="coiled-coil region" evidence="1">
    <location>
        <begin position="52"/>
        <end position="83"/>
    </location>
</feature>
<proteinExistence type="predicted"/>
<dbReference type="GO" id="GO:0005634">
    <property type="term" value="C:nucleus"/>
    <property type="evidence" value="ECO:0007669"/>
    <property type="project" value="TreeGrafter"/>
</dbReference>
<evidence type="ECO:0000256" key="2">
    <source>
        <dbReference type="SAM" id="MobiDB-lite"/>
    </source>
</evidence>
<name>A0AAJ7C725_CEPCN</name>
<protein>
    <submittedName>
        <fullName evidence="4">Uncharacterized protein LOC107271719</fullName>
    </submittedName>
</protein>
<reference evidence="4" key="1">
    <citation type="submission" date="2025-08" db="UniProtKB">
        <authorList>
            <consortium name="RefSeq"/>
        </authorList>
    </citation>
    <scope>IDENTIFICATION</scope>
</reference>
<keyword evidence="3" id="KW-1185">Reference proteome</keyword>
<feature type="compositionally biased region" description="Low complexity" evidence="2">
    <location>
        <begin position="253"/>
        <end position="264"/>
    </location>
</feature>
<dbReference type="Proteomes" id="UP000694920">
    <property type="component" value="Unplaced"/>
</dbReference>
<dbReference type="PANTHER" id="PTHR13475:SF3">
    <property type="entry name" value="NEUGRIN"/>
    <property type="match status" value="1"/>
</dbReference>
<dbReference type="KEGG" id="ccin:107271719"/>